<dbReference type="GO" id="GO:0009014">
    <property type="term" value="F:succinyl-diaminopimelate desuccinylase activity"/>
    <property type="evidence" value="ECO:0007669"/>
    <property type="project" value="UniProtKB-EC"/>
</dbReference>
<evidence type="ECO:0000256" key="9">
    <source>
        <dbReference type="ARBA" id="ARBA00022801"/>
    </source>
</evidence>
<evidence type="ECO:0000259" key="13">
    <source>
        <dbReference type="Pfam" id="PF07687"/>
    </source>
</evidence>
<organism evidence="15 17">
    <name type="scientific">Thermoproteota archaeon</name>
    <dbReference type="NCBI Taxonomy" id="2056631"/>
    <lineage>
        <taxon>Archaea</taxon>
        <taxon>Thermoproteota</taxon>
    </lineage>
</organism>
<keyword evidence="11" id="KW-0170">Cobalt</keyword>
<dbReference type="Proteomes" id="UP000268446">
    <property type="component" value="Unassembled WGS sequence"/>
</dbReference>
<dbReference type="InterPro" id="IPR010182">
    <property type="entry name" value="ArgE/DapE"/>
</dbReference>
<keyword evidence="7" id="KW-0028">Amino-acid biosynthesis</keyword>
<sequence>MCVDVEDMIKELKALIEIPSIVGEEGELAKYLAEVLKNYGFTPELHRVEGDRYNVICRVRGDRPGRTLLLNGHLDTVPVASGWRTNPFKPKIEGDRLYGLGACDMKSGLVALLFGLKAFVDTFEDFAGEVIYSAVVDEEGFSKGAKALIREINADAAIIGEPYFAIERPAVIGATGKLLLEVKVVGKAAHAFRPWLGINAIEEASKIISKIADLEPIIDSRFGKIKPAVLKIEGGYERYNVTVPEECVFQVNRLTLPEETEEKVISWIKGIIESVDLKSKVEVKIRPPLYKGYVVKKDDPIVLAFRRAFIEEMNVAPKLSYYANITDANVITGEGGIPSIVFGPRGGNTHMANEYVELKTVEKAAKIYALTIKEFLALG</sequence>
<name>A0A497F768_9CREN</name>
<keyword evidence="10" id="KW-0862">Zinc</keyword>
<dbReference type="PROSITE" id="PS00758">
    <property type="entry name" value="ARGE_DAPE_CPG2_1"/>
    <property type="match status" value="1"/>
</dbReference>
<comment type="similarity">
    <text evidence="4">Belongs to the peptidase M20A family.</text>
</comment>
<comment type="caution">
    <text evidence="15">The sequence shown here is derived from an EMBL/GenBank/DDBJ whole genome shotgun (WGS) entry which is preliminary data.</text>
</comment>
<evidence type="ECO:0000256" key="12">
    <source>
        <dbReference type="ARBA" id="ARBA00051301"/>
    </source>
</evidence>
<dbReference type="EC" id="3.5.1.18" evidence="5"/>
<dbReference type="AlphaFoldDB" id="A0A497F768"/>
<dbReference type="Proteomes" id="UP000269499">
    <property type="component" value="Unassembled WGS sequence"/>
</dbReference>
<comment type="cofactor">
    <cofactor evidence="1">
        <name>Co(2+)</name>
        <dbReference type="ChEBI" id="CHEBI:48828"/>
    </cofactor>
</comment>
<evidence type="ECO:0000313" key="15">
    <source>
        <dbReference type="EMBL" id="RLE55524.1"/>
    </source>
</evidence>
<evidence type="ECO:0000313" key="17">
    <source>
        <dbReference type="Proteomes" id="UP000269499"/>
    </source>
</evidence>
<dbReference type="Pfam" id="PF07687">
    <property type="entry name" value="M20_dimer"/>
    <property type="match status" value="1"/>
</dbReference>
<evidence type="ECO:0000256" key="3">
    <source>
        <dbReference type="ARBA" id="ARBA00005130"/>
    </source>
</evidence>
<dbReference type="InterPro" id="IPR002933">
    <property type="entry name" value="Peptidase_M20"/>
</dbReference>
<evidence type="ECO:0000256" key="2">
    <source>
        <dbReference type="ARBA" id="ARBA00001947"/>
    </source>
</evidence>
<dbReference type="UniPathway" id="UPA00034">
    <property type="reaction ID" value="UER00021"/>
</dbReference>
<evidence type="ECO:0000256" key="7">
    <source>
        <dbReference type="ARBA" id="ARBA00022605"/>
    </source>
</evidence>
<keyword evidence="8" id="KW-0479">Metal-binding</keyword>
<evidence type="ECO:0000313" key="14">
    <source>
        <dbReference type="EMBL" id="RLE52162.1"/>
    </source>
</evidence>
<dbReference type="CDD" id="cd08659">
    <property type="entry name" value="M20_ArgE_DapE-like"/>
    <property type="match status" value="1"/>
</dbReference>
<dbReference type="GO" id="GO:0009089">
    <property type="term" value="P:lysine biosynthetic process via diaminopimelate"/>
    <property type="evidence" value="ECO:0007669"/>
    <property type="project" value="UniProtKB-UniPathway"/>
</dbReference>
<evidence type="ECO:0000313" key="16">
    <source>
        <dbReference type="Proteomes" id="UP000268446"/>
    </source>
</evidence>
<accession>A0A497F768</accession>
<dbReference type="PANTHER" id="PTHR43808">
    <property type="entry name" value="ACETYLORNITHINE DEACETYLASE"/>
    <property type="match status" value="1"/>
</dbReference>
<evidence type="ECO:0000256" key="11">
    <source>
        <dbReference type="ARBA" id="ARBA00023285"/>
    </source>
</evidence>
<dbReference type="InterPro" id="IPR050072">
    <property type="entry name" value="Peptidase_M20A"/>
</dbReference>
<comment type="pathway">
    <text evidence="3">Amino-acid biosynthesis; L-lysine biosynthesis via DAP pathway; LL-2,6-diaminopimelate from (S)-tetrahydrodipicolinate (succinylase route): step 3/3.</text>
</comment>
<dbReference type="InterPro" id="IPR011650">
    <property type="entry name" value="Peptidase_M20_dimer"/>
</dbReference>
<gene>
    <name evidence="14" type="ORF">DRJ20_00705</name>
    <name evidence="15" type="ORF">DRJ26_00775</name>
</gene>
<dbReference type="PANTHER" id="PTHR43808:SF8">
    <property type="entry name" value="PEPTIDASE M20 DIMERISATION DOMAIN-CONTAINING PROTEIN"/>
    <property type="match status" value="1"/>
</dbReference>
<evidence type="ECO:0000256" key="8">
    <source>
        <dbReference type="ARBA" id="ARBA00022723"/>
    </source>
</evidence>
<dbReference type="SUPFAM" id="SSF53187">
    <property type="entry name" value="Zn-dependent exopeptidases"/>
    <property type="match status" value="1"/>
</dbReference>
<comment type="catalytic activity">
    <reaction evidence="12">
        <text>N-succinyl-(2S,6S)-2,6-diaminopimelate + H2O = (2S,6S)-2,6-diaminopimelate + succinate</text>
        <dbReference type="Rhea" id="RHEA:22608"/>
        <dbReference type="ChEBI" id="CHEBI:15377"/>
        <dbReference type="ChEBI" id="CHEBI:30031"/>
        <dbReference type="ChEBI" id="CHEBI:57609"/>
        <dbReference type="ChEBI" id="CHEBI:58087"/>
        <dbReference type="EC" id="3.5.1.18"/>
    </reaction>
</comment>
<proteinExistence type="inferred from homology"/>
<dbReference type="SUPFAM" id="SSF55031">
    <property type="entry name" value="Bacterial exopeptidase dimerisation domain"/>
    <property type="match status" value="1"/>
</dbReference>
<evidence type="ECO:0000256" key="6">
    <source>
        <dbReference type="ARBA" id="ARBA00016853"/>
    </source>
</evidence>
<dbReference type="InterPro" id="IPR001261">
    <property type="entry name" value="ArgE/DapE_CS"/>
</dbReference>
<feature type="domain" description="Peptidase M20 dimerisation" evidence="13">
    <location>
        <begin position="175"/>
        <end position="276"/>
    </location>
</feature>
<evidence type="ECO:0000256" key="1">
    <source>
        <dbReference type="ARBA" id="ARBA00001941"/>
    </source>
</evidence>
<dbReference type="EMBL" id="QMRA01000006">
    <property type="protein sequence ID" value="RLE55524.1"/>
    <property type="molecule type" value="Genomic_DNA"/>
</dbReference>
<dbReference type="Pfam" id="PF01546">
    <property type="entry name" value="Peptidase_M20"/>
    <property type="match status" value="1"/>
</dbReference>
<dbReference type="NCBIfam" id="TIGR01910">
    <property type="entry name" value="DapE-ArgE"/>
    <property type="match status" value="1"/>
</dbReference>
<evidence type="ECO:0000256" key="4">
    <source>
        <dbReference type="ARBA" id="ARBA00006247"/>
    </source>
</evidence>
<dbReference type="GO" id="GO:0046872">
    <property type="term" value="F:metal ion binding"/>
    <property type="evidence" value="ECO:0007669"/>
    <property type="project" value="UniProtKB-KW"/>
</dbReference>
<dbReference type="InterPro" id="IPR036264">
    <property type="entry name" value="Bact_exopeptidase_dim_dom"/>
</dbReference>
<dbReference type="Gene3D" id="3.30.70.360">
    <property type="match status" value="1"/>
</dbReference>
<comment type="cofactor">
    <cofactor evidence="2">
        <name>Zn(2+)</name>
        <dbReference type="ChEBI" id="CHEBI:29105"/>
    </cofactor>
</comment>
<keyword evidence="9" id="KW-0378">Hydrolase</keyword>
<evidence type="ECO:0000256" key="5">
    <source>
        <dbReference type="ARBA" id="ARBA00011921"/>
    </source>
</evidence>
<protein>
    <recommendedName>
        <fullName evidence="6">Probable succinyl-diaminopimelate desuccinylase</fullName>
        <ecNumber evidence="5">3.5.1.18</ecNumber>
    </recommendedName>
</protein>
<dbReference type="Gene3D" id="3.40.630.10">
    <property type="entry name" value="Zn peptidases"/>
    <property type="match status" value="2"/>
</dbReference>
<reference evidence="16 17" key="1">
    <citation type="submission" date="2018-06" db="EMBL/GenBank/DDBJ databases">
        <title>Extensive metabolic versatility and redundancy in microbially diverse, dynamic hydrothermal sediments.</title>
        <authorList>
            <person name="Dombrowski N."/>
            <person name="Teske A."/>
            <person name="Baker B.J."/>
        </authorList>
    </citation>
    <scope>NUCLEOTIDE SEQUENCE [LARGE SCALE GENOMIC DNA]</scope>
    <source>
        <strain evidence="15">B20_G2</strain>
        <strain evidence="14">B29_G17</strain>
    </source>
</reference>
<dbReference type="EMBL" id="QMQZ01000010">
    <property type="protein sequence ID" value="RLE52162.1"/>
    <property type="molecule type" value="Genomic_DNA"/>
</dbReference>
<evidence type="ECO:0000256" key="10">
    <source>
        <dbReference type="ARBA" id="ARBA00022833"/>
    </source>
</evidence>